<feature type="region of interest" description="Disordered" evidence="1">
    <location>
        <begin position="523"/>
        <end position="547"/>
    </location>
</feature>
<name>A0A4Y8DAL6_9HELO</name>
<keyword evidence="3" id="KW-1185">Reference proteome</keyword>
<proteinExistence type="predicted"/>
<comment type="caution">
    <text evidence="2">The sequence shown here is derived from an EMBL/GenBank/DDBJ whole genome shotgun (WGS) entry which is preliminary data.</text>
</comment>
<evidence type="ECO:0000313" key="2">
    <source>
        <dbReference type="EMBL" id="TEY73427.1"/>
    </source>
</evidence>
<reference evidence="2 3" key="1">
    <citation type="submission" date="2017-11" db="EMBL/GenBank/DDBJ databases">
        <title>Comparative genomics of Botrytis spp.</title>
        <authorList>
            <person name="Valero-Jimenez C.A."/>
            <person name="Tapia P."/>
            <person name="Veloso J."/>
            <person name="Silva-Moreno E."/>
            <person name="Staats M."/>
            <person name="Valdes J.H."/>
            <person name="Van Kan J.A.L."/>
        </authorList>
    </citation>
    <scope>NUCLEOTIDE SEQUENCE [LARGE SCALE GENOMIC DNA]</scope>
    <source>
        <strain evidence="2 3">MUCL2830</strain>
    </source>
</reference>
<protein>
    <submittedName>
        <fullName evidence="2">Uncharacterized protein</fullName>
    </submittedName>
</protein>
<gene>
    <name evidence="2" type="ORF">BOTCAL_0078g00200</name>
</gene>
<dbReference type="AlphaFoldDB" id="A0A4Y8DAL6"/>
<sequence>MSNPTEILVEKLELRRLLYERVFVKWEDESGTSCTLGSRLYTNKQNLQFFLAVYSDTEGHLHIHFPLKVSIKVAGIKQEIEILLVVPPDADFPDPSKPHLMSTIDELSYLDASAIYDAQLSDSVYVFRIQFDLISNGFIIMKKKKNTIIQPFNTTSKILIDGLESLSRAKTFTVYIKPSDYALVGIQELRNRFSKTGGPTDPYKPSMKETYIRCVPELVEWSSEQISLPPVYTENRQLIPEVQVPRSPPVIFEKQMPSINTIEAAIAETPARTPTSSNSTSVHAIVPPSYEETPTQARTPTSHDSTSVHGIFSPSREESPASQVSLNDIEEPSRCMENFDVDSDEEQLAKEQFAKLDSRAPNQQQIDHPLEVSEMLNSKCLKWFQTVVRINANFQAHKRLTTKLSTLFACIRASNTTAFDTTLLWCSALFFYDPLDSDPDNILGLWEKRNTWLISDIAKLIQWANGIYYGAEISPSLLNHFLELGNTARVVALDTRHNRDKYYDQKCICIFYTLMEFSKPGVSEENSKSVSGKGLGTDSNASKRLKM</sequence>
<accession>A0A4Y8DAL6</accession>
<evidence type="ECO:0000256" key="1">
    <source>
        <dbReference type="SAM" id="MobiDB-lite"/>
    </source>
</evidence>
<dbReference type="STRING" id="38488.A0A4Y8DAL6"/>
<feature type="compositionally biased region" description="Polar residues" evidence="1">
    <location>
        <begin position="537"/>
        <end position="547"/>
    </location>
</feature>
<dbReference type="Proteomes" id="UP000297299">
    <property type="component" value="Unassembled WGS sequence"/>
</dbReference>
<dbReference type="EMBL" id="PHWZ01000078">
    <property type="protein sequence ID" value="TEY73427.1"/>
    <property type="molecule type" value="Genomic_DNA"/>
</dbReference>
<evidence type="ECO:0000313" key="3">
    <source>
        <dbReference type="Proteomes" id="UP000297299"/>
    </source>
</evidence>
<feature type="region of interest" description="Disordered" evidence="1">
    <location>
        <begin position="288"/>
        <end position="333"/>
    </location>
</feature>
<dbReference type="OrthoDB" id="3944132at2759"/>
<organism evidence="2 3">
    <name type="scientific">Botryotinia calthae</name>
    <dbReference type="NCBI Taxonomy" id="38488"/>
    <lineage>
        <taxon>Eukaryota</taxon>
        <taxon>Fungi</taxon>
        <taxon>Dikarya</taxon>
        <taxon>Ascomycota</taxon>
        <taxon>Pezizomycotina</taxon>
        <taxon>Leotiomycetes</taxon>
        <taxon>Helotiales</taxon>
        <taxon>Sclerotiniaceae</taxon>
        <taxon>Botryotinia</taxon>
    </lineage>
</organism>
<feature type="compositionally biased region" description="Polar residues" evidence="1">
    <location>
        <begin position="292"/>
        <end position="308"/>
    </location>
</feature>